<dbReference type="Gene3D" id="2.60.120.10">
    <property type="entry name" value="Jelly Rolls"/>
    <property type="match status" value="1"/>
</dbReference>
<dbReference type="Gene3D" id="1.10.510.10">
    <property type="entry name" value="Transferase(Phosphotransferase) domain 1"/>
    <property type="match status" value="1"/>
</dbReference>
<dbReference type="InterPro" id="IPR000719">
    <property type="entry name" value="Prot_kinase_dom"/>
</dbReference>
<keyword evidence="2 5" id="KW-0547">Nucleotide-binding</keyword>
<dbReference type="SUPFAM" id="SSF56112">
    <property type="entry name" value="Protein kinase-like (PK-like)"/>
    <property type="match status" value="1"/>
</dbReference>
<gene>
    <name evidence="8" type="ORF">KAK11_02360</name>
</gene>
<protein>
    <submittedName>
        <fullName evidence="8">Protein kinase</fullName>
    </submittedName>
</protein>
<evidence type="ECO:0000259" key="6">
    <source>
        <dbReference type="PROSITE" id="PS50011"/>
    </source>
</evidence>
<evidence type="ECO:0000256" key="5">
    <source>
        <dbReference type="PROSITE-ProRule" id="PRU10141"/>
    </source>
</evidence>
<dbReference type="SUPFAM" id="SSF51206">
    <property type="entry name" value="cAMP-binding domain-like"/>
    <property type="match status" value="1"/>
</dbReference>
<dbReference type="InterPro" id="IPR011009">
    <property type="entry name" value="Kinase-like_dom_sf"/>
</dbReference>
<sequence>MGPQPIPSYIGKYQVLRKLGEGATSDVFLAYDEFHGREVALKRARPTAGRPANEAHFASRFFAAEAALVGRLHHPNVVQIMDAFDDPVAPYLVMEFVPGVTLRSFCQPSRLLPLEQVVEIGFKCAMALGYVWRQGLIHRDVKPANILAAIDEQGEITDVKLSDFGSVLNFHSDATQVHRVGSLAYMSPEQLDGATLDCRADIYSLGAVLYHLICGRPPFEAETQGALLNLICHAQPLPLTGLREGVTEALDRLVRGALAKDRGNRPSSWDEFAQALSALITNNEVPRGRLQQVLDSERFNLLRSLEFFEGFGDVELWEVVHRARWLRFPYGHRIYKRGQEGNQFYIIGQGEVEVYREGEKVATLGAGTSVGEMAYLAPSPDLKRHSTDVVVSKAATVVSFTPDMLAQLQAETRHRFDTAFIRVLVRRLHAAHEALAHPRRIL</sequence>
<evidence type="ECO:0000256" key="3">
    <source>
        <dbReference type="ARBA" id="ARBA00022777"/>
    </source>
</evidence>
<dbReference type="PROSITE" id="PS50011">
    <property type="entry name" value="PROTEIN_KINASE_DOM"/>
    <property type="match status" value="1"/>
</dbReference>
<dbReference type="PANTHER" id="PTHR43289">
    <property type="entry name" value="MITOGEN-ACTIVATED PROTEIN KINASE KINASE KINASE 20-RELATED"/>
    <property type="match status" value="1"/>
</dbReference>
<dbReference type="Proteomes" id="UP000672097">
    <property type="component" value="Unassembled WGS sequence"/>
</dbReference>
<dbReference type="GO" id="GO:0016301">
    <property type="term" value="F:kinase activity"/>
    <property type="evidence" value="ECO:0007669"/>
    <property type="project" value="UniProtKB-KW"/>
</dbReference>
<organism evidence="8 9">
    <name type="scientific">Ideonella paludis</name>
    <dbReference type="NCBI Taxonomy" id="1233411"/>
    <lineage>
        <taxon>Bacteria</taxon>
        <taxon>Pseudomonadati</taxon>
        <taxon>Pseudomonadota</taxon>
        <taxon>Betaproteobacteria</taxon>
        <taxon>Burkholderiales</taxon>
        <taxon>Sphaerotilaceae</taxon>
        <taxon>Ideonella</taxon>
    </lineage>
</organism>
<dbReference type="Pfam" id="PF00027">
    <property type="entry name" value="cNMP_binding"/>
    <property type="match status" value="1"/>
</dbReference>
<feature type="domain" description="Cyclic nucleotide-binding" evidence="7">
    <location>
        <begin position="307"/>
        <end position="416"/>
    </location>
</feature>
<dbReference type="Gene3D" id="3.30.200.20">
    <property type="entry name" value="Phosphorylase Kinase, domain 1"/>
    <property type="match status" value="1"/>
</dbReference>
<dbReference type="InterPro" id="IPR014710">
    <property type="entry name" value="RmlC-like_jellyroll"/>
</dbReference>
<feature type="binding site" evidence="5">
    <location>
        <position position="42"/>
    </location>
    <ligand>
        <name>ATP</name>
        <dbReference type="ChEBI" id="CHEBI:30616"/>
    </ligand>
</feature>
<keyword evidence="9" id="KW-1185">Reference proteome</keyword>
<evidence type="ECO:0000313" key="9">
    <source>
        <dbReference type="Proteomes" id="UP000672097"/>
    </source>
</evidence>
<proteinExistence type="predicted"/>
<evidence type="ECO:0000256" key="1">
    <source>
        <dbReference type="ARBA" id="ARBA00022679"/>
    </source>
</evidence>
<dbReference type="InterPro" id="IPR018490">
    <property type="entry name" value="cNMP-bd_dom_sf"/>
</dbReference>
<evidence type="ECO:0000256" key="2">
    <source>
        <dbReference type="ARBA" id="ARBA00022741"/>
    </source>
</evidence>
<feature type="domain" description="Protein kinase" evidence="6">
    <location>
        <begin position="13"/>
        <end position="280"/>
    </location>
</feature>
<dbReference type="PROSITE" id="PS00107">
    <property type="entry name" value="PROTEIN_KINASE_ATP"/>
    <property type="match status" value="1"/>
</dbReference>
<dbReference type="PROSITE" id="PS50042">
    <property type="entry name" value="CNMP_BINDING_3"/>
    <property type="match status" value="1"/>
</dbReference>
<dbReference type="CDD" id="cd14014">
    <property type="entry name" value="STKc_PknB_like"/>
    <property type="match status" value="1"/>
</dbReference>
<keyword evidence="3 8" id="KW-0418">Kinase</keyword>
<dbReference type="InterPro" id="IPR017441">
    <property type="entry name" value="Protein_kinase_ATP_BS"/>
</dbReference>
<evidence type="ECO:0000256" key="4">
    <source>
        <dbReference type="ARBA" id="ARBA00022840"/>
    </source>
</evidence>
<reference evidence="8 9" key="1">
    <citation type="submission" date="2021-04" db="EMBL/GenBank/DDBJ databases">
        <title>The genome sequence of type strain Ideonella paludis KCTC 32238.</title>
        <authorList>
            <person name="Liu Y."/>
        </authorList>
    </citation>
    <scope>NUCLEOTIDE SEQUENCE [LARGE SCALE GENOMIC DNA]</scope>
    <source>
        <strain evidence="8 9">KCTC 32238</strain>
    </source>
</reference>
<evidence type="ECO:0000313" key="8">
    <source>
        <dbReference type="EMBL" id="MBQ0934154.1"/>
    </source>
</evidence>
<dbReference type="SMART" id="SM00100">
    <property type="entry name" value="cNMP"/>
    <property type="match status" value="1"/>
</dbReference>
<dbReference type="CDD" id="cd00038">
    <property type="entry name" value="CAP_ED"/>
    <property type="match status" value="1"/>
</dbReference>
<dbReference type="EMBL" id="JAGQDG010000001">
    <property type="protein sequence ID" value="MBQ0934154.1"/>
    <property type="molecule type" value="Genomic_DNA"/>
</dbReference>
<comment type="caution">
    <text evidence="8">The sequence shown here is derived from an EMBL/GenBank/DDBJ whole genome shotgun (WGS) entry which is preliminary data.</text>
</comment>
<dbReference type="InterPro" id="IPR000595">
    <property type="entry name" value="cNMP-bd_dom"/>
</dbReference>
<name>A0ABS5DSW0_9BURK</name>
<accession>A0ABS5DSW0</accession>
<dbReference type="PANTHER" id="PTHR43289:SF34">
    <property type="entry name" value="SERINE_THREONINE-PROTEIN KINASE YBDM-RELATED"/>
    <property type="match status" value="1"/>
</dbReference>
<keyword evidence="4 5" id="KW-0067">ATP-binding</keyword>
<dbReference type="SMART" id="SM00220">
    <property type="entry name" value="S_TKc"/>
    <property type="match status" value="1"/>
</dbReference>
<keyword evidence="1" id="KW-0808">Transferase</keyword>
<dbReference type="Pfam" id="PF00069">
    <property type="entry name" value="Pkinase"/>
    <property type="match status" value="1"/>
</dbReference>
<evidence type="ECO:0000259" key="7">
    <source>
        <dbReference type="PROSITE" id="PS50042"/>
    </source>
</evidence>